<proteinExistence type="predicted"/>
<dbReference type="Proteomes" id="UP000186955">
    <property type="component" value="Unassembled WGS sequence"/>
</dbReference>
<reference evidence="1 2" key="1">
    <citation type="submission" date="2016-10" db="EMBL/GenBank/DDBJ databases">
        <title>Genome sequence of the ascomycete fungus Penicillium subrubescens.</title>
        <authorList>
            <person name="De Vries R.P."/>
            <person name="Peng M."/>
            <person name="Dilokpimol A."/>
            <person name="Hilden K."/>
            <person name="Makela M.R."/>
            <person name="Grigoriev I."/>
            <person name="Riley R."/>
            <person name="Granchi Z."/>
        </authorList>
    </citation>
    <scope>NUCLEOTIDE SEQUENCE [LARGE SCALE GENOMIC DNA]</scope>
    <source>
        <strain evidence="1 2">CBS 132785</strain>
    </source>
</reference>
<accession>A0A1Q5TXQ1</accession>
<organism evidence="1 2">
    <name type="scientific">Penicillium subrubescens</name>
    <dbReference type="NCBI Taxonomy" id="1316194"/>
    <lineage>
        <taxon>Eukaryota</taxon>
        <taxon>Fungi</taxon>
        <taxon>Dikarya</taxon>
        <taxon>Ascomycota</taxon>
        <taxon>Pezizomycotina</taxon>
        <taxon>Eurotiomycetes</taxon>
        <taxon>Eurotiomycetidae</taxon>
        <taxon>Eurotiales</taxon>
        <taxon>Aspergillaceae</taxon>
        <taxon>Penicillium</taxon>
    </lineage>
</organism>
<gene>
    <name evidence="1" type="ORF">PENSUB_6735</name>
</gene>
<protein>
    <submittedName>
        <fullName evidence="1">Uncharacterized protein</fullName>
    </submittedName>
</protein>
<name>A0A1Q5TXQ1_9EURO</name>
<evidence type="ECO:0000313" key="2">
    <source>
        <dbReference type="Proteomes" id="UP000186955"/>
    </source>
</evidence>
<evidence type="ECO:0000313" key="1">
    <source>
        <dbReference type="EMBL" id="OKP04990.1"/>
    </source>
</evidence>
<keyword evidence="2" id="KW-1185">Reference proteome</keyword>
<dbReference type="AlphaFoldDB" id="A0A1Q5TXQ1"/>
<comment type="caution">
    <text evidence="1">The sequence shown here is derived from an EMBL/GenBank/DDBJ whole genome shotgun (WGS) entry which is preliminary data.</text>
</comment>
<dbReference type="EMBL" id="MNBE01000607">
    <property type="protein sequence ID" value="OKP04990.1"/>
    <property type="molecule type" value="Genomic_DNA"/>
</dbReference>
<sequence>MSTRFGDYLAGLDPRWIWSEHLQNILILCQTHVKRAFRKRFPGHEATSSIDMIWNANLKAEVIRIMDEVAEKWPETEKWF</sequence>